<feature type="repeat" description="PPR" evidence="2">
    <location>
        <begin position="131"/>
        <end position="165"/>
    </location>
</feature>
<dbReference type="Pfam" id="PF01535">
    <property type="entry name" value="PPR"/>
    <property type="match status" value="4"/>
</dbReference>
<name>A0A2I0HNG9_PUNGR</name>
<dbReference type="AlphaFoldDB" id="A0A2I0HNG9"/>
<dbReference type="EMBL" id="PGOL01006811">
    <property type="protein sequence ID" value="PKI33262.1"/>
    <property type="molecule type" value="Genomic_DNA"/>
</dbReference>
<dbReference type="FunFam" id="1.25.40.10:FF:000348">
    <property type="entry name" value="Pentatricopeptide repeat-containing protein chloroplastic"/>
    <property type="match status" value="1"/>
</dbReference>
<dbReference type="PROSITE" id="PS51375">
    <property type="entry name" value="PPR"/>
    <property type="match status" value="4"/>
</dbReference>
<dbReference type="Gene3D" id="1.25.40.10">
    <property type="entry name" value="Tetratricopeptide repeat domain"/>
    <property type="match status" value="4"/>
</dbReference>
<sequence length="608" mass="67639">MRKKHGKLEMVSKKTFFAFPSSPRSSNSLPLEVQGLQKPFQEWKTSQWMVPFHVAGAVLAHLPASRALQQRLFALLLSCDGLRSLTRIHAQIIVNGLADKNFILAKLLSFYISSGSLSFALKVFENIGTPSTAVWNQLIRGHGDSPMPHRAVELYEKMVAAGAGPGPDEYTYSYLLSACVRSGGLFRVGEQLHGRVLRNGYCSNVCIRTILVRLYDLHGGDDGITSGRKVFDEMGDRNVMLWNTLLAGYVRRGDIDTAWRVFHKMPEKNVVSWTTVISGCAKNGNCRKALSLFSKMQMAGVELDQVALIAVLSACAELGDLRLGKWIHSYVVEKFCAKNQPVLVSLNNAVIHMYASCGLIDRAYEVFRLMPRRSTVSWTTMITGFAKQGLAEEALATFHLMLSLGKEDEKPDEVTFLGVLGACSHGGLVDEGRNLFKSMKQSWGIDPRIEHFGSMVDLLSRSGHLDEAHKLIQSMPMEPNDVVWGALLGGCRIHKKPELASLVARKLVHELSPDIAAGYLSMLSDIYAIAKRWKEVADIRQMMAEIGVRKPAGRSWVQVNGMVHEFVAGDWTNKHSSLIYDVLGVLIQQLKQESEHLNFEDMFFSALE</sequence>
<evidence type="ECO:0000313" key="4">
    <source>
        <dbReference type="Proteomes" id="UP000233551"/>
    </source>
</evidence>
<dbReference type="GO" id="GO:0009451">
    <property type="term" value="P:RNA modification"/>
    <property type="evidence" value="ECO:0007669"/>
    <property type="project" value="InterPro"/>
</dbReference>
<gene>
    <name evidence="3" type="ORF">CRG98_046347</name>
</gene>
<evidence type="ECO:0000313" key="3">
    <source>
        <dbReference type="EMBL" id="PKI33262.1"/>
    </source>
</evidence>
<accession>A0A2I0HNG9</accession>
<organism evidence="3 4">
    <name type="scientific">Punica granatum</name>
    <name type="common">Pomegranate</name>
    <dbReference type="NCBI Taxonomy" id="22663"/>
    <lineage>
        <taxon>Eukaryota</taxon>
        <taxon>Viridiplantae</taxon>
        <taxon>Streptophyta</taxon>
        <taxon>Embryophyta</taxon>
        <taxon>Tracheophyta</taxon>
        <taxon>Spermatophyta</taxon>
        <taxon>Magnoliopsida</taxon>
        <taxon>eudicotyledons</taxon>
        <taxon>Gunneridae</taxon>
        <taxon>Pentapetalae</taxon>
        <taxon>rosids</taxon>
        <taxon>malvids</taxon>
        <taxon>Myrtales</taxon>
        <taxon>Lythraceae</taxon>
        <taxon>Punica</taxon>
    </lineage>
</organism>
<dbReference type="NCBIfam" id="TIGR00756">
    <property type="entry name" value="PPR"/>
    <property type="match status" value="3"/>
</dbReference>
<feature type="repeat" description="PPR" evidence="2">
    <location>
        <begin position="374"/>
        <end position="408"/>
    </location>
</feature>
<dbReference type="InterPro" id="IPR011990">
    <property type="entry name" value="TPR-like_helical_dom_sf"/>
</dbReference>
<dbReference type="InterPro" id="IPR046960">
    <property type="entry name" value="PPR_At4g14850-like_plant"/>
</dbReference>
<dbReference type="Pfam" id="PF20431">
    <property type="entry name" value="E_motif"/>
    <property type="match status" value="1"/>
</dbReference>
<proteinExistence type="predicted"/>
<dbReference type="Pfam" id="PF13041">
    <property type="entry name" value="PPR_2"/>
    <property type="match status" value="2"/>
</dbReference>
<evidence type="ECO:0000256" key="1">
    <source>
        <dbReference type="ARBA" id="ARBA00022737"/>
    </source>
</evidence>
<evidence type="ECO:0000256" key="2">
    <source>
        <dbReference type="PROSITE-ProRule" id="PRU00708"/>
    </source>
</evidence>
<reference evidence="3 4" key="1">
    <citation type="submission" date="2017-11" db="EMBL/GenBank/DDBJ databases">
        <title>De-novo sequencing of pomegranate (Punica granatum L.) genome.</title>
        <authorList>
            <person name="Akparov Z."/>
            <person name="Amiraslanov A."/>
            <person name="Hajiyeva S."/>
            <person name="Abbasov M."/>
            <person name="Kaur K."/>
            <person name="Hamwieh A."/>
            <person name="Solovyev V."/>
            <person name="Salamov A."/>
            <person name="Braich B."/>
            <person name="Kosarev P."/>
            <person name="Mahmoud A."/>
            <person name="Hajiyev E."/>
            <person name="Babayeva S."/>
            <person name="Izzatullayeva V."/>
            <person name="Mammadov A."/>
            <person name="Mammadov A."/>
            <person name="Sharifova S."/>
            <person name="Ojaghi J."/>
            <person name="Eynullazada K."/>
            <person name="Bayramov B."/>
            <person name="Abdulazimova A."/>
            <person name="Shahmuradov I."/>
        </authorList>
    </citation>
    <scope>NUCLEOTIDE SEQUENCE [LARGE SCALE GENOMIC DNA]</scope>
    <source>
        <strain evidence="4">cv. AG2017</strain>
        <tissue evidence="3">Leaf</tissue>
    </source>
</reference>
<keyword evidence="4" id="KW-1185">Reference proteome</keyword>
<dbReference type="PANTHER" id="PTHR47926">
    <property type="entry name" value="PENTATRICOPEPTIDE REPEAT-CONTAINING PROTEIN"/>
    <property type="match status" value="1"/>
</dbReference>
<dbReference type="PANTHER" id="PTHR47926:SF526">
    <property type="entry name" value="PENTACOTRIPEPTIDE-REPEAT REGION OF PRORP DOMAIN-CONTAINING PROTEIN"/>
    <property type="match status" value="1"/>
</dbReference>
<dbReference type="InterPro" id="IPR046848">
    <property type="entry name" value="E_motif"/>
</dbReference>
<feature type="repeat" description="PPR" evidence="2">
    <location>
        <begin position="238"/>
        <end position="272"/>
    </location>
</feature>
<dbReference type="Proteomes" id="UP000233551">
    <property type="component" value="Unassembled WGS sequence"/>
</dbReference>
<dbReference type="STRING" id="22663.A0A2I0HNG9"/>
<dbReference type="InterPro" id="IPR002885">
    <property type="entry name" value="PPR_rpt"/>
</dbReference>
<protein>
    <recommendedName>
        <fullName evidence="5">Pentatricopeptide repeat-containing protein At5g66520-like</fullName>
    </recommendedName>
</protein>
<dbReference type="FunFam" id="1.25.40.10:FF:000184">
    <property type="entry name" value="Pentatricopeptide repeat-containing protein, chloroplastic"/>
    <property type="match status" value="1"/>
</dbReference>
<keyword evidence="1" id="KW-0677">Repeat</keyword>
<comment type="caution">
    <text evidence="3">The sequence shown here is derived from an EMBL/GenBank/DDBJ whole genome shotgun (WGS) entry which is preliminary data.</text>
</comment>
<feature type="repeat" description="PPR" evidence="2">
    <location>
        <begin position="168"/>
        <end position="203"/>
    </location>
</feature>
<dbReference type="GO" id="GO:0003723">
    <property type="term" value="F:RNA binding"/>
    <property type="evidence" value="ECO:0007669"/>
    <property type="project" value="InterPro"/>
</dbReference>
<evidence type="ECO:0008006" key="5">
    <source>
        <dbReference type="Google" id="ProtNLM"/>
    </source>
</evidence>